<feature type="compositionally biased region" description="Acidic residues" evidence="1">
    <location>
        <begin position="170"/>
        <end position="181"/>
    </location>
</feature>
<proteinExistence type="predicted"/>
<evidence type="ECO:0000313" key="3">
    <source>
        <dbReference type="EMBL" id="ETO27673.1"/>
    </source>
</evidence>
<evidence type="ECO:0000256" key="2">
    <source>
        <dbReference type="SAM" id="Phobius"/>
    </source>
</evidence>
<keyword evidence="4" id="KW-1185">Reference proteome</keyword>
<feature type="compositionally biased region" description="Basic and acidic residues" evidence="1">
    <location>
        <begin position="603"/>
        <end position="615"/>
    </location>
</feature>
<dbReference type="EMBL" id="ASPP01007112">
    <property type="protein sequence ID" value="ETO27673.1"/>
    <property type="molecule type" value="Genomic_DNA"/>
</dbReference>
<evidence type="ECO:0000256" key="1">
    <source>
        <dbReference type="SAM" id="MobiDB-lite"/>
    </source>
</evidence>
<feature type="transmembrane region" description="Helical" evidence="2">
    <location>
        <begin position="505"/>
        <end position="524"/>
    </location>
</feature>
<feature type="transmembrane region" description="Helical" evidence="2">
    <location>
        <begin position="335"/>
        <end position="356"/>
    </location>
</feature>
<feature type="transmembrane region" description="Helical" evidence="2">
    <location>
        <begin position="307"/>
        <end position="329"/>
    </location>
</feature>
<organism evidence="3 4">
    <name type="scientific">Reticulomyxa filosa</name>
    <dbReference type="NCBI Taxonomy" id="46433"/>
    <lineage>
        <taxon>Eukaryota</taxon>
        <taxon>Sar</taxon>
        <taxon>Rhizaria</taxon>
        <taxon>Retaria</taxon>
        <taxon>Foraminifera</taxon>
        <taxon>Monothalamids</taxon>
        <taxon>Reticulomyxidae</taxon>
        <taxon>Reticulomyxa</taxon>
    </lineage>
</organism>
<dbReference type="Proteomes" id="UP000023152">
    <property type="component" value="Unassembled WGS sequence"/>
</dbReference>
<protein>
    <submittedName>
        <fullName evidence="3">Uncharacterized protein</fullName>
    </submittedName>
</protein>
<dbReference type="AlphaFoldDB" id="X6NP13"/>
<gene>
    <name evidence="3" type="ORF">RFI_09456</name>
</gene>
<feature type="transmembrane region" description="Helical" evidence="2">
    <location>
        <begin position="41"/>
        <end position="60"/>
    </location>
</feature>
<accession>X6NP13</accession>
<comment type="caution">
    <text evidence="3">The sequence shown here is derived from an EMBL/GenBank/DDBJ whole genome shotgun (WGS) entry which is preliminary data.</text>
</comment>
<keyword evidence="2" id="KW-0472">Membrane</keyword>
<feature type="transmembrane region" description="Helical" evidence="2">
    <location>
        <begin position="419"/>
        <end position="441"/>
    </location>
</feature>
<feature type="transmembrane region" description="Helical" evidence="2">
    <location>
        <begin position="80"/>
        <end position="101"/>
    </location>
</feature>
<feature type="region of interest" description="Disordered" evidence="1">
    <location>
        <begin position="157"/>
        <end position="183"/>
    </location>
</feature>
<feature type="region of interest" description="Disordered" evidence="1">
    <location>
        <begin position="601"/>
        <end position="623"/>
    </location>
</feature>
<name>X6NP13_RETFI</name>
<reference evidence="3 4" key="1">
    <citation type="journal article" date="2013" name="Curr. Biol.">
        <title>The Genome of the Foraminiferan Reticulomyxa filosa.</title>
        <authorList>
            <person name="Glockner G."/>
            <person name="Hulsmann N."/>
            <person name="Schleicher M."/>
            <person name="Noegel A.A."/>
            <person name="Eichinger L."/>
            <person name="Gallinger C."/>
            <person name="Pawlowski J."/>
            <person name="Sierra R."/>
            <person name="Euteneuer U."/>
            <person name="Pillet L."/>
            <person name="Moustafa A."/>
            <person name="Platzer M."/>
            <person name="Groth M."/>
            <person name="Szafranski K."/>
            <person name="Schliwa M."/>
        </authorList>
    </citation>
    <scope>NUCLEOTIDE SEQUENCE [LARGE SCALE GENOMIC DNA]</scope>
</reference>
<sequence length="623" mass="70180">MNIITIIINAIPIAKEDELVSTNAAPKKQKRKNELTTKNKIYVKVNSVLYPLFNGLLTGVRNDGDGINKNDLIPLKFGYPFSLVAIESLGGCFIFFVINVIERFAIPFFRKLCCGKSKFALSEIVIDPVSGEPISIYHLGSAGVYGTSFNEVGQIQAESNVPSSEKWNEEMDSGEESEESDNLFNKDNRRVVMGNESLQSNGQLLVKEAIQSSLTHKPSSIVHASIEDISLLLLSGYEPTLMDSIQRDAQFVGDGAKQKWKHKLKSKRKASSKKATLVLKSQEKQWICSGVSLSKCNCYRLLLKMKITMWSGVFKGLNSFLALAALFYLPDNLDFVFQSAVLVFIPLLQLMIPLSACKHPAKRYPATIKLGNLPLQISIGAAVDLLADLSLVCSLFSIHRLCKYLKKSQLRYANKREPSIAELSFFVSFWMFVIAFPLILLDIYENSFLPWSFNNNNDHNKSLFTLLWDQKKGKEIHLSEYLALGTLFHCLQLYATIGVLSVTNILSTVVLTQVTVICQVLYYFKWILQKKIRLDIWLCPTLSLIFALLCGFTTMLETFGTSCSVFGYIFRVKSKDESVKHIDNGATNDQQKVQHQRVIENSQSDHKFDESEDVHSIYSDLDE</sequence>
<keyword evidence="2" id="KW-1133">Transmembrane helix</keyword>
<keyword evidence="2" id="KW-0812">Transmembrane</keyword>
<feature type="transmembrane region" description="Helical" evidence="2">
    <location>
        <begin position="536"/>
        <end position="556"/>
    </location>
</feature>
<evidence type="ECO:0000313" key="4">
    <source>
        <dbReference type="Proteomes" id="UP000023152"/>
    </source>
</evidence>